<proteinExistence type="predicted"/>
<comment type="caution">
    <text evidence="2">The sequence shown here is derived from an EMBL/GenBank/DDBJ whole genome shotgun (WGS) entry which is preliminary data.</text>
</comment>
<dbReference type="InterPro" id="IPR001036">
    <property type="entry name" value="Acrflvin-R"/>
</dbReference>
<sequence length="71" mass="7399">MALLLIFLILVTLFNSVVQPLIILTSVLLSLGGAFWGLAVISSPFGIIMTGVGIISLAGVVVNNAIVLIDY</sequence>
<dbReference type="Gene3D" id="1.20.1640.10">
    <property type="entry name" value="Multidrug efflux transporter AcrB transmembrane domain"/>
    <property type="match status" value="1"/>
</dbReference>
<evidence type="ECO:0000313" key="2">
    <source>
        <dbReference type="EMBL" id="MBG0780534.1"/>
    </source>
</evidence>
<dbReference type="Proteomes" id="UP000706172">
    <property type="component" value="Unassembled WGS sequence"/>
</dbReference>
<gene>
    <name evidence="2" type="ORF">H0S81_11490</name>
</gene>
<dbReference type="GO" id="GO:0005886">
    <property type="term" value="C:plasma membrane"/>
    <property type="evidence" value="ECO:0007669"/>
    <property type="project" value="TreeGrafter"/>
</dbReference>
<dbReference type="PANTHER" id="PTHR32063:SF0">
    <property type="entry name" value="SWARMING MOTILITY PROTEIN SWRC"/>
    <property type="match status" value="1"/>
</dbReference>
<dbReference type="GO" id="GO:0042910">
    <property type="term" value="F:xenobiotic transmembrane transporter activity"/>
    <property type="evidence" value="ECO:0007669"/>
    <property type="project" value="TreeGrafter"/>
</dbReference>
<dbReference type="AlphaFoldDB" id="A0A931CZJ5"/>
<evidence type="ECO:0000313" key="3">
    <source>
        <dbReference type="Proteomes" id="UP000706172"/>
    </source>
</evidence>
<protein>
    <submittedName>
        <fullName evidence="2">Efflux RND transporter permease subunit</fullName>
    </submittedName>
</protein>
<dbReference type="Pfam" id="PF00873">
    <property type="entry name" value="ACR_tran"/>
    <property type="match status" value="1"/>
</dbReference>
<keyword evidence="1" id="KW-0812">Transmembrane</keyword>
<keyword evidence="1" id="KW-0472">Membrane</keyword>
<dbReference type="EMBL" id="JACCQK010000775">
    <property type="protein sequence ID" value="MBG0780534.1"/>
    <property type="molecule type" value="Genomic_DNA"/>
</dbReference>
<feature type="transmembrane region" description="Helical" evidence="1">
    <location>
        <begin position="44"/>
        <end position="69"/>
    </location>
</feature>
<reference evidence="2" key="1">
    <citation type="submission" date="2020-07" db="EMBL/GenBank/DDBJ databases">
        <title>Severe corrosion of carbon steel in oil field produced water can be linked to methanogenic archaea containing a special type of NiFe hydrogenase.</title>
        <authorList>
            <person name="Lahme S."/>
            <person name="Mand J."/>
            <person name="Longwell J."/>
            <person name="Smith R."/>
            <person name="Enning D."/>
        </authorList>
    </citation>
    <scope>NUCLEOTIDE SEQUENCE</scope>
    <source>
        <strain evidence="2">MIC098Bin6</strain>
    </source>
</reference>
<dbReference type="SUPFAM" id="SSF82866">
    <property type="entry name" value="Multidrug efflux transporter AcrB transmembrane domain"/>
    <property type="match status" value="1"/>
</dbReference>
<name>A0A931CZJ5_9BACT</name>
<feature type="non-terminal residue" evidence="2">
    <location>
        <position position="71"/>
    </location>
</feature>
<accession>A0A931CZJ5</accession>
<organism evidence="2 3">
    <name type="scientific">Desulfotignum balticum</name>
    <dbReference type="NCBI Taxonomy" id="115781"/>
    <lineage>
        <taxon>Bacteria</taxon>
        <taxon>Pseudomonadati</taxon>
        <taxon>Thermodesulfobacteriota</taxon>
        <taxon>Desulfobacteria</taxon>
        <taxon>Desulfobacterales</taxon>
        <taxon>Desulfobacteraceae</taxon>
        <taxon>Desulfotignum</taxon>
    </lineage>
</organism>
<evidence type="ECO:0000256" key="1">
    <source>
        <dbReference type="SAM" id="Phobius"/>
    </source>
</evidence>
<keyword evidence="1" id="KW-1133">Transmembrane helix</keyword>
<dbReference type="PANTHER" id="PTHR32063">
    <property type="match status" value="1"/>
</dbReference>